<dbReference type="GO" id="GO:0006629">
    <property type="term" value="P:lipid metabolic process"/>
    <property type="evidence" value="ECO:0007669"/>
    <property type="project" value="UniProtKB-KW"/>
</dbReference>
<dbReference type="InterPro" id="IPR024320">
    <property type="entry name" value="LPG_synthase_C"/>
</dbReference>
<dbReference type="GO" id="GO:0004824">
    <property type="term" value="F:lysine-tRNA ligase activity"/>
    <property type="evidence" value="ECO:0007669"/>
    <property type="project" value="UniProtKB-UniRule"/>
</dbReference>
<evidence type="ECO:0000256" key="3">
    <source>
        <dbReference type="ARBA" id="ARBA00009968"/>
    </source>
</evidence>
<evidence type="ECO:0000313" key="23">
    <source>
        <dbReference type="Proteomes" id="UP000027986"/>
    </source>
</evidence>
<dbReference type="GO" id="GO:0005829">
    <property type="term" value="C:cytosol"/>
    <property type="evidence" value="ECO:0007669"/>
    <property type="project" value="TreeGrafter"/>
</dbReference>
<evidence type="ECO:0000256" key="10">
    <source>
        <dbReference type="ARBA" id="ARBA00022840"/>
    </source>
</evidence>
<keyword evidence="19" id="KW-0460">Magnesium</keyword>
<evidence type="ECO:0000256" key="9">
    <source>
        <dbReference type="ARBA" id="ARBA00022741"/>
    </source>
</evidence>
<dbReference type="InterPro" id="IPR044136">
    <property type="entry name" value="Lys-tRNA-ligase_II_N"/>
</dbReference>
<evidence type="ECO:0000256" key="17">
    <source>
        <dbReference type="ARBA" id="ARBA00047540"/>
    </source>
</evidence>
<dbReference type="Proteomes" id="UP000027986">
    <property type="component" value="Chromosome"/>
</dbReference>
<evidence type="ECO:0000256" key="2">
    <source>
        <dbReference type="ARBA" id="ARBA00005270"/>
    </source>
</evidence>
<keyword evidence="8 19" id="KW-0479">Metal-binding</keyword>
<keyword evidence="19" id="KW-0648">Protein biosynthesis</keyword>
<evidence type="ECO:0000256" key="4">
    <source>
        <dbReference type="ARBA" id="ARBA00022475"/>
    </source>
</evidence>
<keyword evidence="15" id="KW-0511">Multifunctional enzyme</keyword>
<evidence type="ECO:0000256" key="13">
    <source>
        <dbReference type="ARBA" id="ARBA00023146"/>
    </source>
</evidence>
<evidence type="ECO:0000256" key="20">
    <source>
        <dbReference type="SAM" id="Phobius"/>
    </source>
</evidence>
<dbReference type="InterPro" id="IPR004364">
    <property type="entry name" value="Aa-tRNA-synt_II"/>
</dbReference>
<evidence type="ECO:0000256" key="19">
    <source>
        <dbReference type="HAMAP-Rule" id="MF_00252"/>
    </source>
</evidence>
<dbReference type="OrthoDB" id="9801152at2"/>
<keyword evidence="14" id="KW-0046">Antibiotic resistance</keyword>
<feature type="binding site" evidence="19">
    <location>
        <position position="1024"/>
    </location>
    <ligand>
        <name>Mg(2+)</name>
        <dbReference type="ChEBI" id="CHEBI:18420"/>
        <label>1</label>
    </ligand>
</feature>
<gene>
    <name evidence="19 22" type="primary">lysS</name>
    <name evidence="22" type="ORF">HX89_13860</name>
</gene>
<protein>
    <recommendedName>
        <fullName evidence="19">Lysine--tRNA ligase</fullName>
        <ecNumber evidence="19">6.1.1.6</ecNumber>
    </recommendedName>
    <alternativeName>
        <fullName evidence="19">Lysyl-tRNA synthetase</fullName>
        <shortName evidence="19">LysRS</shortName>
    </alternativeName>
</protein>
<dbReference type="InterPro" id="IPR045864">
    <property type="entry name" value="aa-tRNA-synth_II/BPL/LPL"/>
</dbReference>
<comment type="similarity">
    <text evidence="3">In the C-terminal section; belongs to the class-II aminoacyl-tRNA synthetase family.</text>
</comment>
<keyword evidence="10 19" id="KW-0067">ATP-binding</keyword>
<keyword evidence="12" id="KW-0443">Lipid metabolism</keyword>
<evidence type="ECO:0000256" key="1">
    <source>
        <dbReference type="ARBA" id="ARBA00004651"/>
    </source>
</evidence>
<dbReference type="CDD" id="cd04322">
    <property type="entry name" value="LysRS_N"/>
    <property type="match status" value="1"/>
</dbReference>
<comment type="similarity">
    <text evidence="19">Belongs to the class-II aminoacyl-tRNA synthetase family.</text>
</comment>
<proteinExistence type="inferred from homology"/>
<comment type="catalytic activity">
    <reaction evidence="18 19">
        <text>tRNA(Lys) + L-lysine + ATP = L-lysyl-tRNA(Lys) + AMP + diphosphate</text>
        <dbReference type="Rhea" id="RHEA:20792"/>
        <dbReference type="Rhea" id="RHEA-COMP:9696"/>
        <dbReference type="Rhea" id="RHEA-COMP:9697"/>
        <dbReference type="ChEBI" id="CHEBI:30616"/>
        <dbReference type="ChEBI" id="CHEBI:32551"/>
        <dbReference type="ChEBI" id="CHEBI:33019"/>
        <dbReference type="ChEBI" id="CHEBI:78442"/>
        <dbReference type="ChEBI" id="CHEBI:78529"/>
        <dbReference type="ChEBI" id="CHEBI:456215"/>
        <dbReference type="EC" id="6.1.1.6"/>
    </reaction>
</comment>
<evidence type="ECO:0000256" key="15">
    <source>
        <dbReference type="ARBA" id="ARBA00023268"/>
    </source>
</evidence>
<dbReference type="HOGENOM" id="CLU_008255_2_1_11"/>
<name>A0A075JKF8_9MICO</name>
<dbReference type="KEGG" id="dni:HX89_13860"/>
<organism evidence="22 23">
    <name type="scientific">Dermacoccus nishinomiyaensis</name>
    <dbReference type="NCBI Taxonomy" id="1274"/>
    <lineage>
        <taxon>Bacteria</taxon>
        <taxon>Bacillati</taxon>
        <taxon>Actinomycetota</taxon>
        <taxon>Actinomycetes</taxon>
        <taxon>Micrococcales</taxon>
        <taxon>Dermacoccaceae</taxon>
        <taxon>Dermacoccus</taxon>
    </lineage>
</organism>
<feature type="transmembrane region" description="Helical" evidence="20">
    <location>
        <begin position="117"/>
        <end position="138"/>
    </location>
</feature>
<evidence type="ECO:0000259" key="21">
    <source>
        <dbReference type="PROSITE" id="PS50862"/>
    </source>
</evidence>
<dbReference type="GO" id="GO:0005886">
    <property type="term" value="C:plasma membrane"/>
    <property type="evidence" value="ECO:0007669"/>
    <property type="project" value="UniProtKB-SubCell"/>
</dbReference>
<evidence type="ECO:0000256" key="12">
    <source>
        <dbReference type="ARBA" id="ARBA00023098"/>
    </source>
</evidence>
<dbReference type="GO" id="GO:0005524">
    <property type="term" value="F:ATP binding"/>
    <property type="evidence" value="ECO:0007669"/>
    <property type="project" value="UniProtKB-UniRule"/>
</dbReference>
<feature type="transmembrane region" description="Helical" evidence="20">
    <location>
        <begin position="83"/>
        <end position="105"/>
    </location>
</feature>
<dbReference type="AlphaFoldDB" id="A0A075JKF8"/>
<dbReference type="Gene3D" id="2.40.50.140">
    <property type="entry name" value="Nucleic acid-binding proteins"/>
    <property type="match status" value="1"/>
</dbReference>
<evidence type="ECO:0000256" key="6">
    <source>
        <dbReference type="ARBA" id="ARBA00022679"/>
    </source>
</evidence>
<keyword evidence="20" id="KW-0472">Membrane</keyword>
<keyword evidence="7 20" id="KW-0812">Transmembrane</keyword>
<keyword evidence="6" id="KW-0808">Transferase</keyword>
<dbReference type="GO" id="GO:0000049">
    <property type="term" value="F:tRNA binding"/>
    <property type="evidence" value="ECO:0007669"/>
    <property type="project" value="TreeGrafter"/>
</dbReference>
<keyword evidence="5 19" id="KW-0436">Ligase</keyword>
<comment type="catalytic activity">
    <reaction evidence="17">
        <text>L-lysyl-tRNA(Lys) + a 1,2-diacyl-sn-glycero-3-phospho-(1'-sn-glycerol) = a 1,2-diacyl-sn-glycero-3-phospho-1'-(3'-O-L-lysyl)-sn-glycerol + tRNA(Lys)</text>
        <dbReference type="Rhea" id="RHEA:10668"/>
        <dbReference type="Rhea" id="RHEA-COMP:9696"/>
        <dbReference type="Rhea" id="RHEA-COMP:9697"/>
        <dbReference type="ChEBI" id="CHEBI:64716"/>
        <dbReference type="ChEBI" id="CHEBI:75792"/>
        <dbReference type="ChEBI" id="CHEBI:78442"/>
        <dbReference type="ChEBI" id="CHEBI:78529"/>
        <dbReference type="EC" id="2.3.2.3"/>
    </reaction>
</comment>
<dbReference type="NCBIfam" id="NF001756">
    <property type="entry name" value="PRK00484.1"/>
    <property type="match status" value="1"/>
</dbReference>
<dbReference type="GO" id="GO:0006430">
    <property type="term" value="P:lysyl-tRNA aminoacylation"/>
    <property type="evidence" value="ECO:0007669"/>
    <property type="project" value="UniProtKB-UniRule"/>
</dbReference>
<keyword evidence="11 20" id="KW-1133">Transmembrane helix</keyword>
<dbReference type="eggNOG" id="COG1190">
    <property type="taxonomic scope" value="Bacteria"/>
</dbReference>
<dbReference type="GeneID" id="41842112"/>
<dbReference type="InterPro" id="IPR006195">
    <property type="entry name" value="aa-tRNA-synth_II"/>
</dbReference>
<comment type="subcellular location">
    <subcellularLocation>
        <location evidence="1">Cell membrane</location>
        <topology evidence="1">Multi-pass membrane protein</topology>
    </subcellularLocation>
    <subcellularLocation>
        <location evidence="19">Cytoplasm</location>
    </subcellularLocation>
</comment>
<dbReference type="InterPro" id="IPR004365">
    <property type="entry name" value="NA-bd_OB_tRNA"/>
</dbReference>
<dbReference type="NCBIfam" id="TIGR00499">
    <property type="entry name" value="lysS_bact"/>
    <property type="match status" value="1"/>
</dbReference>
<comment type="subunit">
    <text evidence="19">Homodimer.</text>
</comment>
<keyword evidence="9 19" id="KW-0547">Nucleotide-binding</keyword>
<dbReference type="PROSITE" id="PS50862">
    <property type="entry name" value="AA_TRNA_LIGASE_II"/>
    <property type="match status" value="1"/>
</dbReference>
<evidence type="ECO:0000256" key="16">
    <source>
        <dbReference type="ARBA" id="ARBA00024681"/>
    </source>
</evidence>
<dbReference type="SUPFAM" id="SSF55681">
    <property type="entry name" value="Class II aaRS and biotin synthetases"/>
    <property type="match status" value="1"/>
</dbReference>
<keyword evidence="23" id="KW-1185">Reference proteome</keyword>
<dbReference type="InterPro" id="IPR012340">
    <property type="entry name" value="NA-bd_OB-fold"/>
</dbReference>
<feature type="transmembrane region" description="Helical" evidence="20">
    <location>
        <begin position="51"/>
        <end position="76"/>
    </location>
</feature>
<feature type="transmembrane region" description="Helical" evidence="20">
    <location>
        <begin position="21"/>
        <end position="39"/>
    </location>
</feature>
<dbReference type="EMBL" id="CP008889">
    <property type="protein sequence ID" value="AIF41822.1"/>
    <property type="molecule type" value="Genomic_DNA"/>
</dbReference>
<dbReference type="Pfam" id="PF16995">
    <property type="entry name" value="tRNA-synt_2_TM"/>
    <property type="match status" value="1"/>
</dbReference>
<dbReference type="NCBIfam" id="NF002821">
    <property type="entry name" value="PRK02983.1"/>
    <property type="match status" value="1"/>
</dbReference>
<dbReference type="PANTHER" id="PTHR42918:SF15">
    <property type="entry name" value="LYSINE--TRNA LIGASE, CHLOROPLASTIC_MITOCHONDRIAL"/>
    <property type="match status" value="1"/>
</dbReference>
<accession>A0A075JKF8</accession>
<feature type="domain" description="Aminoacyl-transfer RNA synthetases class-II family profile" evidence="21">
    <location>
        <begin position="790"/>
        <end position="1104"/>
    </location>
</feature>
<dbReference type="Gene3D" id="3.30.930.10">
    <property type="entry name" value="Bira Bifunctional Protein, Domain 2"/>
    <property type="match status" value="1"/>
</dbReference>
<keyword evidence="13 19" id="KW-0030">Aminoacyl-tRNA synthetase</keyword>
<evidence type="ECO:0000256" key="14">
    <source>
        <dbReference type="ARBA" id="ARBA00023251"/>
    </source>
</evidence>
<dbReference type="Pfam" id="PF09924">
    <property type="entry name" value="LPG_synthase_C"/>
    <property type="match status" value="1"/>
</dbReference>
<feature type="binding site" evidence="19">
    <location>
        <position position="1017"/>
    </location>
    <ligand>
        <name>Mg(2+)</name>
        <dbReference type="ChEBI" id="CHEBI:18420"/>
        <label>1</label>
    </ligand>
</feature>
<feature type="binding site" evidence="19">
    <location>
        <position position="1024"/>
    </location>
    <ligand>
        <name>Mg(2+)</name>
        <dbReference type="ChEBI" id="CHEBI:18420"/>
        <label>2</label>
    </ligand>
</feature>
<dbReference type="InterPro" id="IPR031553">
    <property type="entry name" value="tRNA-synt_2_TM"/>
</dbReference>
<evidence type="ECO:0000256" key="5">
    <source>
        <dbReference type="ARBA" id="ARBA00022598"/>
    </source>
</evidence>
<evidence type="ECO:0000256" key="18">
    <source>
        <dbReference type="ARBA" id="ARBA00048573"/>
    </source>
</evidence>
<sequence length="1108" mass="120516">MSTPTRHHPAVANDHGWLPKLLGLLVALGGVWSLVSIPLPRSDFADWVDDLFAVVGVPAGPSLFLALCLLITAAALKRGLRAAWVVALAVLALQFVACAIVAVSICTDSLDEDVDDITIALIVLTTIVTGAWLVLLVIRRKDFPARMRSGSLRRAIGTLLAGLLACIAVIFMLSWAAPGDLHGGEHLWFSIRSVTGISMPHGISDGANGPHWLAAFAGILAAGVLLLTVWRYTESAERSEVQSAADELHVRRLLALHGNQDSLGYFATRRDKSVVFSPDGEAAVSYRVIGSVCLASGDPLGARESWPAAIGAWQALAREHAWRSGVLSASETGARAYVEAGLKARPLGDEAVVELDTFSLEGRAMRPVKRAVARVREAGCTVDVERHSRLDAETLHQITELSEKWRGDEPDRGFSMALNRLEDATDGRCVAVLVRDAQGQIVALQSFVPWGMRGLSLDLMRRSPKAPNGVNEAMVAALADAASDLGVRDVSLNFAMFRSVFTGADKVGAGIGVRLADRILSIGNRFWQLESLYEANAKYLPRWDTRFVCFDSVGSLPLIGIASGRAEGFLPGHAPRPSHDADTIVHLPDGVEAPLAQLVAAQDEELLTPARPVQRLTEQQRVRHSKLDVLREAGMEPYPVDVPYTMTVDLARKAIAEGNEVGAGVVSLSGRVRALRDLGGVVFAFTEEHDVRLQVVLEAGAVDPQLMRLWRRTVDVGDHVSVTGTLGHSRRGEPSLLASSWCMASKSLRPIPSDHTGFTNPEARVRQRYLDLIVNKDSANLLRARSRGVSALRRAFEKRGYMEVETPMLQAVHGGASARPFRTHINAYNADLYLRIAPELFLKELAVGGMDRIFELNRNFRNEGADATHNPEFTSVEAYAAHGDYNTMRVLTRELVLEVATAIHGEPVAVRPDGHGGVERLRLHHEWPVVPVHEAVSKATGTTLTSNTPLEEVRAVADAHDVHWAETMTAGEVVLELYDELVEGQTTMPVFYTDFPLETSPLTRTHRTDPKLSERWDLVAFGAEIGTAYSELVDPVDQRNRLTEQSFKAAAGDPEAMEVDENFLAALEYAMPPTGGLGIGVDRLIMMLTGNNIRATLAFPFTRPNEGQ</sequence>
<reference evidence="22 23" key="1">
    <citation type="submission" date="2014-07" db="EMBL/GenBank/DDBJ databases">
        <title>Genome Sequencing of Dermacoccus nishinomiyaensis.</title>
        <authorList>
            <person name="Hong K.W."/>
            <person name="Chan K.G."/>
        </authorList>
    </citation>
    <scope>NUCLEOTIDE SEQUENCE [LARGE SCALE GENOMIC DNA]</scope>
    <source>
        <strain evidence="22 23">M25</strain>
    </source>
</reference>
<evidence type="ECO:0000313" key="22">
    <source>
        <dbReference type="EMBL" id="AIF41822.1"/>
    </source>
</evidence>
<feature type="transmembrane region" description="Helical" evidence="20">
    <location>
        <begin position="159"/>
        <end position="177"/>
    </location>
</feature>
<keyword evidence="4" id="KW-1003">Cell membrane</keyword>
<dbReference type="RefSeq" id="WP_051806287.1">
    <property type="nucleotide sequence ID" value="NZ_CP008889.1"/>
</dbReference>
<comment type="function">
    <text evidence="16">Catalyzes the production of L-lysyl-tRNA(Lys)transfer and the transfer of a lysyl group from L-lysyl-tRNA(Lys) to membrane-bound phosphatidylglycerol (PG), which produces lysylphosphatidylglycerol (LPG), one of the components of the bacterial membrane with a positive net charge. LPG synthesis contributes to the resistance to cationic antimicrobial peptides (CAMPs) and likely protects M.tuberculosis against the CAMPs produced by competiting microorganisms (bacteriocins). In fact, the modification of anionic phosphatidylglycerol with positively charged L-lysine results in repulsion of the peptides.</text>
</comment>
<dbReference type="InterPro" id="IPR002313">
    <property type="entry name" value="Lys-tRNA-ligase_II"/>
</dbReference>
<dbReference type="Pfam" id="PF01336">
    <property type="entry name" value="tRNA_anti-codon"/>
    <property type="match status" value="1"/>
</dbReference>
<dbReference type="GO" id="GO:0050071">
    <property type="term" value="F:phosphatidylglycerol lysyltransferase activity"/>
    <property type="evidence" value="ECO:0007669"/>
    <property type="project" value="UniProtKB-EC"/>
</dbReference>
<comment type="similarity">
    <text evidence="2">In the N-terminal section; belongs to the LPG synthetase family.</text>
</comment>
<dbReference type="InterPro" id="IPR018149">
    <property type="entry name" value="Lys-tRNA-synth_II_C"/>
</dbReference>
<evidence type="ECO:0000256" key="11">
    <source>
        <dbReference type="ARBA" id="ARBA00022989"/>
    </source>
</evidence>
<dbReference type="GO" id="GO:0000287">
    <property type="term" value="F:magnesium ion binding"/>
    <property type="evidence" value="ECO:0007669"/>
    <property type="project" value="UniProtKB-UniRule"/>
</dbReference>
<dbReference type="PRINTS" id="PR00982">
    <property type="entry name" value="TRNASYNTHLYS"/>
</dbReference>
<dbReference type="EC" id="6.1.1.6" evidence="19"/>
<keyword evidence="19" id="KW-0963">Cytoplasm</keyword>
<dbReference type="SUPFAM" id="SSF50249">
    <property type="entry name" value="Nucleic acid-binding proteins"/>
    <property type="match status" value="1"/>
</dbReference>
<dbReference type="Pfam" id="PF00152">
    <property type="entry name" value="tRNA-synt_2"/>
    <property type="match status" value="1"/>
</dbReference>
<evidence type="ECO:0000256" key="7">
    <source>
        <dbReference type="ARBA" id="ARBA00022692"/>
    </source>
</evidence>
<evidence type="ECO:0000256" key="8">
    <source>
        <dbReference type="ARBA" id="ARBA00022723"/>
    </source>
</evidence>
<comment type="cofactor">
    <cofactor evidence="19">
        <name>Mg(2+)</name>
        <dbReference type="ChEBI" id="CHEBI:18420"/>
    </cofactor>
    <text evidence="19">Binds 3 Mg(2+) ions per subunit.</text>
</comment>
<dbReference type="HAMAP" id="MF_00252">
    <property type="entry name" value="Lys_tRNA_synth_class2"/>
    <property type="match status" value="1"/>
</dbReference>
<dbReference type="eggNOG" id="COG2898">
    <property type="taxonomic scope" value="Bacteria"/>
</dbReference>
<dbReference type="PANTHER" id="PTHR42918">
    <property type="entry name" value="LYSYL-TRNA SYNTHETASE"/>
    <property type="match status" value="1"/>
</dbReference>
<dbReference type="GO" id="GO:0046677">
    <property type="term" value="P:response to antibiotic"/>
    <property type="evidence" value="ECO:0007669"/>
    <property type="project" value="UniProtKB-KW"/>
</dbReference>